<dbReference type="AlphaFoldDB" id="A0AA38PJF8"/>
<dbReference type="Proteomes" id="UP001163846">
    <property type="component" value="Unassembled WGS sequence"/>
</dbReference>
<gene>
    <name evidence="2" type="ORF">F5878DRAFT_227243</name>
</gene>
<protein>
    <submittedName>
        <fullName evidence="2">Uncharacterized protein</fullName>
    </submittedName>
</protein>
<organism evidence="2 3">
    <name type="scientific">Lentinula raphanica</name>
    <dbReference type="NCBI Taxonomy" id="153919"/>
    <lineage>
        <taxon>Eukaryota</taxon>
        <taxon>Fungi</taxon>
        <taxon>Dikarya</taxon>
        <taxon>Basidiomycota</taxon>
        <taxon>Agaricomycotina</taxon>
        <taxon>Agaricomycetes</taxon>
        <taxon>Agaricomycetidae</taxon>
        <taxon>Agaricales</taxon>
        <taxon>Marasmiineae</taxon>
        <taxon>Omphalotaceae</taxon>
        <taxon>Lentinula</taxon>
    </lineage>
</organism>
<evidence type="ECO:0000313" key="2">
    <source>
        <dbReference type="EMBL" id="KAJ3843821.1"/>
    </source>
</evidence>
<name>A0AA38PJF8_9AGAR</name>
<comment type="caution">
    <text evidence="2">The sequence shown here is derived from an EMBL/GenBank/DDBJ whole genome shotgun (WGS) entry which is preliminary data.</text>
</comment>
<dbReference type="EMBL" id="MU805967">
    <property type="protein sequence ID" value="KAJ3843821.1"/>
    <property type="molecule type" value="Genomic_DNA"/>
</dbReference>
<sequence>KFHYNSSNHRGTYLSFLIPRNSYTRSRNSKGNTALTIPYMDGLLQIPNGGGLLSQKLGVKTALFFRPHNLTQKPHAVLRRVDPSDDSSDEGNEPSPFVHFKLFALKRFTMTPGKELLLTFEDDRLKDRAVLLCGNALTSDEVEMQERVKAVQEGDIPPLPKNALPPKMRRAWVKKPDGKWCTLSTHPAHIWLRPLEGSVSVPVRVSTGIQAVPTTRSTDVQAQPILKAAAVQSNPISISASVQTTTSTSSVFVQTETAPRLVVNTSMKPNPESKDGSLSPMDLDSPETELTSSPLESSVSGSNSPSLGAPLSIPTPTETIVGVIHNDESPRSPNTISSQSIPVTDPSQSVEALRVRTPQSRTSSPSSHKSILPDSIPHNNSRALKEVSRKSSVYNPFVSAGFVTEFTGDDRANSQLAKEHVKNSQATDPIKVCQSY</sequence>
<evidence type="ECO:0000313" key="3">
    <source>
        <dbReference type="Proteomes" id="UP001163846"/>
    </source>
</evidence>
<evidence type="ECO:0000256" key="1">
    <source>
        <dbReference type="SAM" id="MobiDB-lite"/>
    </source>
</evidence>
<proteinExistence type="predicted"/>
<feature type="compositionally biased region" description="Polar residues" evidence="1">
    <location>
        <begin position="331"/>
        <end position="350"/>
    </location>
</feature>
<feature type="compositionally biased region" description="Low complexity" evidence="1">
    <location>
        <begin position="356"/>
        <end position="367"/>
    </location>
</feature>
<reference evidence="2" key="1">
    <citation type="submission" date="2022-08" db="EMBL/GenBank/DDBJ databases">
        <authorList>
            <consortium name="DOE Joint Genome Institute"/>
            <person name="Min B."/>
            <person name="Riley R."/>
            <person name="Sierra-Patev S."/>
            <person name="Naranjo-Ortiz M."/>
            <person name="Looney B."/>
            <person name="Konkel Z."/>
            <person name="Slot J.C."/>
            <person name="Sakamoto Y."/>
            <person name="Steenwyk J.L."/>
            <person name="Rokas A."/>
            <person name="Carro J."/>
            <person name="Camarero S."/>
            <person name="Ferreira P."/>
            <person name="Molpeceres G."/>
            <person name="Ruiz-Duenas F.J."/>
            <person name="Serrano A."/>
            <person name="Henrissat B."/>
            <person name="Drula E."/>
            <person name="Hughes K.W."/>
            <person name="Mata J.L."/>
            <person name="Ishikawa N.K."/>
            <person name="Vargas-Isla R."/>
            <person name="Ushijima S."/>
            <person name="Smith C.A."/>
            <person name="Ahrendt S."/>
            <person name="Andreopoulos W."/>
            <person name="He G."/>
            <person name="Labutti K."/>
            <person name="Lipzen A."/>
            <person name="Ng V."/>
            <person name="Sandor L."/>
            <person name="Barry K."/>
            <person name="Martinez A.T."/>
            <person name="Xiao Y."/>
            <person name="Gibbons J.G."/>
            <person name="Terashima K."/>
            <person name="Hibbett D.S."/>
            <person name="Grigoriev I.V."/>
        </authorList>
    </citation>
    <scope>NUCLEOTIDE SEQUENCE</scope>
    <source>
        <strain evidence="2">TFB9207</strain>
    </source>
</reference>
<keyword evidence="3" id="KW-1185">Reference proteome</keyword>
<feature type="compositionally biased region" description="Low complexity" evidence="1">
    <location>
        <begin position="288"/>
        <end position="308"/>
    </location>
</feature>
<accession>A0AA38PJF8</accession>
<feature type="non-terminal residue" evidence="2">
    <location>
        <position position="436"/>
    </location>
</feature>
<feature type="region of interest" description="Disordered" evidence="1">
    <location>
        <begin position="262"/>
        <end position="379"/>
    </location>
</feature>